<evidence type="ECO:0000313" key="2">
    <source>
        <dbReference type="EMBL" id="CRG86658.1"/>
    </source>
</evidence>
<keyword evidence="3" id="KW-1185">Reference proteome</keyword>
<dbReference type="InterPro" id="IPR019734">
    <property type="entry name" value="TPR_rpt"/>
</dbReference>
<organism evidence="2 3">
    <name type="scientific">Talaromyces islandicus</name>
    <name type="common">Penicillium islandicum</name>
    <dbReference type="NCBI Taxonomy" id="28573"/>
    <lineage>
        <taxon>Eukaryota</taxon>
        <taxon>Fungi</taxon>
        <taxon>Dikarya</taxon>
        <taxon>Ascomycota</taxon>
        <taxon>Pezizomycotina</taxon>
        <taxon>Eurotiomycetes</taxon>
        <taxon>Eurotiomycetidae</taxon>
        <taxon>Eurotiales</taxon>
        <taxon>Trichocomaceae</taxon>
        <taxon>Talaromyces</taxon>
        <taxon>Talaromyces sect. Islandici</taxon>
    </lineage>
</organism>
<keyword evidence="2" id="KW-0696">RNA-directed RNA polymerase</keyword>
<dbReference type="OrthoDB" id="2423701at2759"/>
<evidence type="ECO:0000259" key="1">
    <source>
        <dbReference type="Pfam" id="PF14737"/>
    </source>
</evidence>
<dbReference type="Gene3D" id="1.25.40.10">
    <property type="entry name" value="Tetratricopeptide repeat domain"/>
    <property type="match status" value="1"/>
</dbReference>
<keyword evidence="2" id="KW-0548">Nucleotidyltransferase</keyword>
<reference evidence="2 3" key="1">
    <citation type="submission" date="2015-04" db="EMBL/GenBank/DDBJ databases">
        <authorList>
            <person name="Syromyatnikov M.Y."/>
            <person name="Popov V.N."/>
        </authorList>
    </citation>
    <scope>NUCLEOTIDE SEQUENCE [LARGE SCALE GENOMIC DNA]</scope>
    <source>
        <strain evidence="2">WF-38-12</strain>
    </source>
</reference>
<evidence type="ECO:0000313" key="3">
    <source>
        <dbReference type="Proteomes" id="UP000054383"/>
    </source>
</evidence>
<name>A0A0U1LTD4_TALIS</name>
<dbReference type="STRING" id="28573.A0A0U1LTD4"/>
<dbReference type="GO" id="GO:0003968">
    <property type="term" value="F:RNA-directed RNA polymerase activity"/>
    <property type="evidence" value="ECO:0007669"/>
    <property type="project" value="UniProtKB-KW"/>
</dbReference>
<dbReference type="OMA" id="TRTATCW"/>
<protein>
    <submittedName>
        <fullName evidence="2">RNA-directed RNA polymerase L</fullName>
    </submittedName>
</protein>
<dbReference type="SMART" id="SM00028">
    <property type="entry name" value="TPR"/>
    <property type="match status" value="2"/>
</dbReference>
<keyword evidence="2" id="KW-0808">Transferase</keyword>
<dbReference type="Pfam" id="PF14737">
    <property type="entry name" value="DUF4470"/>
    <property type="match status" value="1"/>
</dbReference>
<sequence length="896" mass="102625">MNGVHTAQQLREKGNALYKKGKLTEAIKTYQDAARHAGNDDCLPWSNLSAAYFETGQYEQAATSALRALALCSRSDNNRREAASLEKKLPPRVFRAYLHTHQYAMARQWLKRYETAAAPDELHQYRSSLDRAEAVWKATPDEKRFRRDLEAEAPRYRPQYDVHYEFYNVGHDEITDILDFSVLSDLKRDISVFFAGVGDARHFYGQLVTLDMTSERMATSSPVKRQYHFSMNDRKASTFARNIVLFALLDELAISKDMPQAQRTELYTVVYFLYLGAIIPHFVVARLDGVIDMIIERLENSDSGTATVVLPWVQVYPSDRPEIVRALKSWKSDGSLTPQFSAARTIELAVMGLRMHRAMISENRAPPGCQKEMDTFSEVPFLQPPRSMLKEHEPELLKLLDGAASVQKLKSYLTANWTTNPTLLDEDWHGKVGCEVYTGWDPFAAYQHFHQILSLQEKGGPQKTKLFDHVSSFFRMVVVALRRIRGRLTAEFLLGDAASVIDAVRHGLIENRDATAPAAFDMVHLSNVPDYIGGSFFTFTTAGKILKNSQAAKLNTTCLRNTSLWKSQEEFHCEYMAVSDTKMLSRVTELQQTGKEGDYPLAMTGYMEWRRRRLVAPAFQYEDLLPRADLTRFLYIHFFKLALPYGRSLSDNDMRNYVQPSLNLTCFFRLLIHLHELGYPAHWLADVLSNILDNHVVTTARPPRSHPLRLQELSDHSNSPAEVCVGPFVSEMSTLTVLFQRILPFTPVSNALPSVDMIHQYSMQLNWLELPKNNETASMVLFFFDLEIHSPGNRIRDELDSSSSASGSNTLKQFRENGCVVITSFVCTGRRNIRTVKFWMREDVMDRIHQQHQHWTCAVWRADDWQRLTTFPEDVSLLVKGRKWADGKYDDIEMDM</sequence>
<feature type="domain" description="DUF4470" evidence="1">
    <location>
        <begin position="170"/>
        <end position="271"/>
    </location>
</feature>
<gene>
    <name evidence="2" type="ORF">PISL3812_03668</name>
</gene>
<dbReference type="Proteomes" id="UP000054383">
    <property type="component" value="Unassembled WGS sequence"/>
</dbReference>
<dbReference type="AlphaFoldDB" id="A0A0U1LTD4"/>
<dbReference type="InterPro" id="IPR011990">
    <property type="entry name" value="TPR-like_helical_dom_sf"/>
</dbReference>
<dbReference type="SUPFAM" id="SSF48452">
    <property type="entry name" value="TPR-like"/>
    <property type="match status" value="1"/>
</dbReference>
<proteinExistence type="predicted"/>
<dbReference type="InterPro" id="IPR027974">
    <property type="entry name" value="DUF4470"/>
</dbReference>
<dbReference type="EMBL" id="CVMT01000002">
    <property type="protein sequence ID" value="CRG86658.1"/>
    <property type="molecule type" value="Genomic_DNA"/>
</dbReference>
<accession>A0A0U1LTD4</accession>